<feature type="signal peptide" evidence="1">
    <location>
        <begin position="1"/>
        <end position="25"/>
    </location>
</feature>
<evidence type="ECO:0000256" key="1">
    <source>
        <dbReference type="SAM" id="SignalP"/>
    </source>
</evidence>
<dbReference type="Pfam" id="PF14121">
    <property type="entry name" value="Porin_10"/>
    <property type="match status" value="1"/>
</dbReference>
<proteinExistence type="predicted"/>
<protein>
    <submittedName>
        <fullName evidence="2">Porin</fullName>
    </submittedName>
</protein>
<dbReference type="AlphaFoldDB" id="A0A9D1RHN2"/>
<reference evidence="2" key="2">
    <citation type="submission" date="2021-04" db="EMBL/GenBank/DDBJ databases">
        <authorList>
            <person name="Gilroy R."/>
        </authorList>
    </citation>
    <scope>NUCLEOTIDE SEQUENCE</scope>
    <source>
        <strain evidence="2">Gambia16-930</strain>
    </source>
</reference>
<name>A0A9D1RHN2_9BACT</name>
<keyword evidence="1" id="KW-0732">Signal</keyword>
<dbReference type="EMBL" id="DXGG01000031">
    <property type="protein sequence ID" value="HIW86812.1"/>
    <property type="molecule type" value="Genomic_DNA"/>
</dbReference>
<dbReference type="Proteomes" id="UP000824267">
    <property type="component" value="Unassembled WGS sequence"/>
</dbReference>
<feature type="chain" id="PRO_5038714227" evidence="1">
    <location>
        <begin position="26"/>
        <end position="613"/>
    </location>
</feature>
<evidence type="ECO:0000313" key="2">
    <source>
        <dbReference type="EMBL" id="HIW86812.1"/>
    </source>
</evidence>
<dbReference type="InterPro" id="IPR025631">
    <property type="entry name" value="Porin_10"/>
</dbReference>
<sequence length="613" mass="70413">MDFLKKGTFVFIALLPLCLPLGLSAQQDGKDTVERRSIYFNVDPLSHLIDDTHQPENVLNDVHRVDKSFALTGDFYQRLSSPGSPSRNLFFRPGDINDRDVHALLFEPYLYTADNIRFYQTNRPYSNLKYSNDIDNAQYFSITHSQNVWKSLNVALTYDVNYADGTFDKSQTMNQFFNFTANYISAKGRYRAAASFIRNRAYVLENGGILSDSLFLNDAYSKPETYPVNLENAYSKYKTADFSLFQTVRLDMDTAGGTRVLNAGALNHQIRFNRSSRLYRDELMKTTDSLSKRQLRNILSWTNDVYNREKAEWFLPLTFGLEHELLLYADSLNSDLNNMITPFARIGLRSPLLDMRLEGRYVLGGSYFAGDCQVKLDSRLYFSTNNRDNALGLKASYSSLSANYILSHFSSERLVWDNVLEKTGTLYLNLSYLYKDMIEAFLSYAGLDKASYVDNDMRVRQTSVSTHLFQVGLKHDCRAGRFGFGGFALLQKASDDYAVRVPLFQARQTVYVEIDLFKGRLKTQFGLDLNYNTAYYADMYSPLLGCFVRQDEEKVGNYLYADVYINAKIDKCNLFLSLSHPYAGLLGYNYINTPLYPHEGLAFRWGLSWDLWD</sequence>
<reference evidence="2" key="1">
    <citation type="journal article" date="2021" name="PeerJ">
        <title>Extensive microbial diversity within the chicken gut microbiome revealed by metagenomics and culture.</title>
        <authorList>
            <person name="Gilroy R."/>
            <person name="Ravi A."/>
            <person name="Getino M."/>
            <person name="Pursley I."/>
            <person name="Horton D.L."/>
            <person name="Alikhan N.F."/>
            <person name="Baker D."/>
            <person name="Gharbi K."/>
            <person name="Hall N."/>
            <person name="Watson M."/>
            <person name="Adriaenssens E.M."/>
            <person name="Foster-Nyarko E."/>
            <person name="Jarju S."/>
            <person name="Secka A."/>
            <person name="Antonio M."/>
            <person name="Oren A."/>
            <person name="Chaudhuri R.R."/>
            <person name="La Ragione R."/>
            <person name="Hildebrand F."/>
            <person name="Pallen M.J."/>
        </authorList>
    </citation>
    <scope>NUCLEOTIDE SEQUENCE</scope>
    <source>
        <strain evidence="2">Gambia16-930</strain>
    </source>
</reference>
<comment type="caution">
    <text evidence="2">The sequence shown here is derived from an EMBL/GenBank/DDBJ whole genome shotgun (WGS) entry which is preliminary data.</text>
</comment>
<accession>A0A9D1RHN2</accession>
<organism evidence="2 3">
    <name type="scientific">Candidatus Onthomorpha intestinigallinarum</name>
    <dbReference type="NCBI Taxonomy" id="2840880"/>
    <lineage>
        <taxon>Bacteria</taxon>
        <taxon>Pseudomonadati</taxon>
        <taxon>Bacteroidota</taxon>
        <taxon>Bacteroidia</taxon>
        <taxon>Bacteroidales</taxon>
        <taxon>Candidatus Onthomorpha</taxon>
    </lineage>
</organism>
<gene>
    <name evidence="2" type="ORF">IAC47_00850</name>
</gene>
<evidence type="ECO:0000313" key="3">
    <source>
        <dbReference type="Proteomes" id="UP000824267"/>
    </source>
</evidence>